<dbReference type="InterPro" id="IPR035965">
    <property type="entry name" value="PAS-like_dom_sf"/>
</dbReference>
<dbReference type="GO" id="GO:0016301">
    <property type="term" value="F:kinase activity"/>
    <property type="evidence" value="ECO:0007669"/>
    <property type="project" value="UniProtKB-KW"/>
</dbReference>
<dbReference type="Pfam" id="PF13185">
    <property type="entry name" value="GAF_2"/>
    <property type="match status" value="1"/>
</dbReference>
<organism evidence="7 8">
    <name type="scientific">Solihabitans fulvus</name>
    <dbReference type="NCBI Taxonomy" id="1892852"/>
    <lineage>
        <taxon>Bacteria</taxon>
        <taxon>Bacillati</taxon>
        <taxon>Actinomycetota</taxon>
        <taxon>Actinomycetes</taxon>
        <taxon>Pseudonocardiales</taxon>
        <taxon>Pseudonocardiaceae</taxon>
        <taxon>Solihabitans</taxon>
    </lineage>
</organism>
<sequence>MEEQRAVRPPAPRLELPVPFVRDRNGQPTGLGHRTPLPPTKARRTSQRRQGTPRPLLSWLSRTDRVQTDQPRRSRRSGGDSAESWAASANGGIRRHSSGAGQADRLPDSVSAVVWLEGGVVEQQGAEQLAETVARLREELAGMREGQRGRAIIEQAKGVLATALGVTPEAAFDHLRTLSRAGDRKVGELAAQLVSAVAPEPDPVAVAELPPATAELLRSVRRGQPRPGSSAVRGVVSHLVRHHRRGEEAGASAEDRAALRLAVERVRAAADPADLLAAFRAGSAWPTEATTDLLYLLEPDGALRLLAGHGLEPGVLSAWRRIPTSLEMPLTVVARFGLPLFYDDQDSAVAAYPQTQQLGEPPHALAVLPLIRDDRVTGALRLGWPQPHPFTARDRRCLGALADAVAGWVADHGTDTAASTAGPPAPDAVLEPPTSALTIVVETSLDPMLVLTPRRGRDGRSEVTDFRIDYGNRAVVDADGRTIEEIVGRSLLELYPSMAGGRVFNALVDVVRHNRLADIDHLTPDPILDASPLAGRTYRMRAARLWDAVLVTWHPVSRPAPWSDHTENEELLRSAEKEDVGLWVFHPASGTLLGNRVLSTILGSDPGGAPVKPEELLVLLDPRDRSRARREFQDAVTRGNQLSTVLRLASGPARRRLHVTARPEFDRDGNLVLLRGSSRPLGD</sequence>
<keyword evidence="4" id="KW-0804">Transcription</keyword>
<dbReference type="EMBL" id="VUOB01000074">
    <property type="protein sequence ID" value="KAA2252537.1"/>
    <property type="molecule type" value="Genomic_DNA"/>
</dbReference>
<dbReference type="InterPro" id="IPR005561">
    <property type="entry name" value="ANTAR"/>
</dbReference>
<protein>
    <submittedName>
        <fullName evidence="7">ANTAR domain-containing protein</fullName>
    </submittedName>
</protein>
<dbReference type="SUPFAM" id="SSF52172">
    <property type="entry name" value="CheY-like"/>
    <property type="match status" value="1"/>
</dbReference>
<evidence type="ECO:0000259" key="6">
    <source>
        <dbReference type="PROSITE" id="PS50921"/>
    </source>
</evidence>
<evidence type="ECO:0000256" key="5">
    <source>
        <dbReference type="SAM" id="MobiDB-lite"/>
    </source>
</evidence>
<keyword evidence="2" id="KW-0418">Kinase</keyword>
<dbReference type="Gene3D" id="1.10.10.10">
    <property type="entry name" value="Winged helix-like DNA-binding domain superfamily/Winged helix DNA-binding domain"/>
    <property type="match status" value="1"/>
</dbReference>
<dbReference type="GO" id="GO:0003723">
    <property type="term" value="F:RNA binding"/>
    <property type="evidence" value="ECO:0007669"/>
    <property type="project" value="InterPro"/>
</dbReference>
<evidence type="ECO:0000256" key="1">
    <source>
        <dbReference type="ARBA" id="ARBA00022679"/>
    </source>
</evidence>
<dbReference type="InterPro" id="IPR036388">
    <property type="entry name" value="WH-like_DNA-bd_sf"/>
</dbReference>
<keyword evidence="1" id="KW-0808">Transferase</keyword>
<proteinExistence type="predicted"/>
<name>A0A5B2WRE3_9PSEU</name>
<dbReference type="InterPro" id="IPR003018">
    <property type="entry name" value="GAF"/>
</dbReference>
<accession>A0A5B2WRE3</accession>
<dbReference type="OrthoDB" id="7943561at2"/>
<evidence type="ECO:0000256" key="4">
    <source>
        <dbReference type="ARBA" id="ARBA00023163"/>
    </source>
</evidence>
<feature type="region of interest" description="Disordered" evidence="5">
    <location>
        <begin position="1"/>
        <end position="106"/>
    </location>
</feature>
<dbReference type="AlphaFoldDB" id="A0A5B2WRE3"/>
<dbReference type="InterPro" id="IPR011006">
    <property type="entry name" value="CheY-like_superfamily"/>
</dbReference>
<dbReference type="InterPro" id="IPR029016">
    <property type="entry name" value="GAF-like_dom_sf"/>
</dbReference>
<dbReference type="Gene3D" id="3.30.450.20">
    <property type="entry name" value="PAS domain"/>
    <property type="match status" value="1"/>
</dbReference>
<evidence type="ECO:0000313" key="7">
    <source>
        <dbReference type="EMBL" id="KAA2252537.1"/>
    </source>
</evidence>
<feature type="domain" description="ANTAR" evidence="6">
    <location>
        <begin position="133"/>
        <end position="194"/>
    </location>
</feature>
<evidence type="ECO:0000256" key="3">
    <source>
        <dbReference type="ARBA" id="ARBA00023015"/>
    </source>
</evidence>
<dbReference type="SUPFAM" id="SSF55785">
    <property type="entry name" value="PYP-like sensor domain (PAS domain)"/>
    <property type="match status" value="2"/>
</dbReference>
<reference evidence="7 8" key="1">
    <citation type="submission" date="2019-09" db="EMBL/GenBank/DDBJ databases">
        <title>Goodfellowia gen. nov., a new genus of the Pseudonocardineae related to Actinoalloteichus, containing Goodfellowia coeruleoviolacea gen. nov., comb. nov. gen. nov., comb. nov.</title>
        <authorList>
            <person name="Labeda D."/>
        </authorList>
    </citation>
    <scope>NUCLEOTIDE SEQUENCE [LARGE SCALE GENOMIC DNA]</scope>
    <source>
        <strain evidence="7 8">AN110305</strain>
    </source>
</reference>
<dbReference type="PROSITE" id="PS50921">
    <property type="entry name" value="ANTAR"/>
    <property type="match status" value="1"/>
</dbReference>
<feature type="compositionally biased region" description="Basic and acidic residues" evidence="5">
    <location>
        <begin position="62"/>
        <end position="72"/>
    </location>
</feature>
<keyword evidence="8" id="KW-1185">Reference proteome</keyword>
<evidence type="ECO:0000256" key="2">
    <source>
        <dbReference type="ARBA" id="ARBA00022777"/>
    </source>
</evidence>
<dbReference type="Pfam" id="PF03861">
    <property type="entry name" value="ANTAR"/>
    <property type="match status" value="1"/>
</dbReference>
<dbReference type="SUPFAM" id="SSF55781">
    <property type="entry name" value="GAF domain-like"/>
    <property type="match status" value="1"/>
</dbReference>
<dbReference type="SMART" id="SM01012">
    <property type="entry name" value="ANTAR"/>
    <property type="match status" value="1"/>
</dbReference>
<gene>
    <name evidence="7" type="ORF">F0L68_35035</name>
</gene>
<comment type="caution">
    <text evidence="7">The sequence shown here is derived from an EMBL/GenBank/DDBJ whole genome shotgun (WGS) entry which is preliminary data.</text>
</comment>
<keyword evidence="3" id="KW-0805">Transcription regulation</keyword>
<evidence type="ECO:0000313" key="8">
    <source>
        <dbReference type="Proteomes" id="UP000323454"/>
    </source>
</evidence>
<reference evidence="7 8" key="2">
    <citation type="submission" date="2019-09" db="EMBL/GenBank/DDBJ databases">
        <authorList>
            <person name="Jin C."/>
        </authorList>
    </citation>
    <scope>NUCLEOTIDE SEQUENCE [LARGE SCALE GENOMIC DNA]</scope>
    <source>
        <strain evidence="7 8">AN110305</strain>
    </source>
</reference>
<dbReference type="Proteomes" id="UP000323454">
    <property type="component" value="Unassembled WGS sequence"/>
</dbReference>
<dbReference type="Gene3D" id="3.30.450.40">
    <property type="match status" value="1"/>
</dbReference>